<comment type="caution">
    <text evidence="13">The sequence shown here is derived from an EMBL/GenBank/DDBJ whole genome shotgun (WGS) entry which is preliminary data.</text>
</comment>
<keyword evidence="8 11" id="KW-0694">RNA-binding</keyword>
<evidence type="ECO:0000259" key="12">
    <source>
        <dbReference type="PROSITE" id="PS51959"/>
    </source>
</evidence>
<evidence type="ECO:0000256" key="2">
    <source>
        <dbReference type="ARBA" id="ARBA00010168"/>
    </source>
</evidence>
<feature type="chain" id="PRO_5044953797" description="EndoU domain-containing protein" evidence="11">
    <location>
        <begin position="17"/>
        <end position="191"/>
    </location>
</feature>
<evidence type="ECO:0000256" key="10">
    <source>
        <dbReference type="ARBA" id="ARBA00023239"/>
    </source>
</evidence>
<protein>
    <recommendedName>
        <fullName evidence="12">EndoU domain-containing protein</fullName>
    </recommendedName>
</protein>
<evidence type="ECO:0000256" key="4">
    <source>
        <dbReference type="ARBA" id="ARBA00022722"/>
    </source>
</evidence>
<evidence type="ECO:0000256" key="11">
    <source>
        <dbReference type="RuleBase" id="RU367085"/>
    </source>
</evidence>
<dbReference type="SUPFAM" id="SSF142877">
    <property type="entry name" value="EndoU-like"/>
    <property type="match status" value="1"/>
</dbReference>
<evidence type="ECO:0000256" key="6">
    <source>
        <dbReference type="ARBA" id="ARBA00022759"/>
    </source>
</evidence>
<dbReference type="Proteomes" id="UP001303046">
    <property type="component" value="Unassembled WGS sequence"/>
</dbReference>
<reference evidence="13 14" key="1">
    <citation type="submission" date="2023-08" db="EMBL/GenBank/DDBJ databases">
        <title>A Necator americanus chromosomal reference genome.</title>
        <authorList>
            <person name="Ilik V."/>
            <person name="Petrzelkova K.J."/>
            <person name="Pardy F."/>
            <person name="Fuh T."/>
            <person name="Niatou-Singa F.S."/>
            <person name="Gouil Q."/>
            <person name="Baker L."/>
            <person name="Ritchie M.E."/>
            <person name="Jex A.R."/>
            <person name="Gazzola D."/>
            <person name="Li H."/>
            <person name="Toshio Fujiwara R."/>
            <person name="Zhan B."/>
            <person name="Aroian R.V."/>
            <person name="Pafco B."/>
            <person name="Schwarz E.M."/>
        </authorList>
    </citation>
    <scope>NUCLEOTIDE SEQUENCE [LARGE SCALE GENOMIC DNA]</scope>
    <source>
        <strain evidence="13 14">Aroian</strain>
        <tissue evidence="13">Whole animal</tissue>
    </source>
</reference>
<evidence type="ECO:0000256" key="8">
    <source>
        <dbReference type="ARBA" id="ARBA00022884"/>
    </source>
</evidence>
<feature type="domain" description="EndoU" evidence="12">
    <location>
        <begin position="1"/>
        <end position="191"/>
    </location>
</feature>
<evidence type="ECO:0000256" key="5">
    <source>
        <dbReference type="ARBA" id="ARBA00022723"/>
    </source>
</evidence>
<keyword evidence="4 11" id="KW-0540">Nuclease</keyword>
<proteinExistence type="inferred from homology"/>
<keyword evidence="10" id="KW-0456">Lyase</keyword>
<keyword evidence="11" id="KW-0732">Signal</keyword>
<dbReference type="InterPro" id="IPR039787">
    <property type="entry name" value="ENDOU"/>
</dbReference>
<gene>
    <name evidence="13" type="primary">Necator_chrII.g5980</name>
    <name evidence="13" type="ORF">RB195_018187</name>
</gene>
<dbReference type="PANTHER" id="PTHR12439">
    <property type="entry name" value="PLACENTAL PROTEIN 11-RELATED"/>
    <property type="match status" value="1"/>
</dbReference>
<evidence type="ECO:0000256" key="1">
    <source>
        <dbReference type="ARBA" id="ARBA00001936"/>
    </source>
</evidence>
<dbReference type="InterPro" id="IPR037227">
    <property type="entry name" value="EndoU-like"/>
</dbReference>
<comment type="cofactor">
    <cofactor evidence="1 11">
        <name>Mn(2+)</name>
        <dbReference type="ChEBI" id="CHEBI:29035"/>
    </cofactor>
</comment>
<sequence>MNYKILLSLLVAQSYADINQTTVTEVLNALVWTDFSSDGYRVLSHQPFYSNQDMDKAEVYKPPREHSIFSFFDSVVDTNVMREAHKFLAGQGFSPMDTESFKKQLSTFWFDLYSRCEASGNSGFENVSGGEVQDSDVIRFGNWYRFCQPQKQGRVDYKLWSQKQAVSCCVHNNFEKKSRSDIYFLLILSFK</sequence>
<dbReference type="Pfam" id="PF09412">
    <property type="entry name" value="XendoU"/>
    <property type="match status" value="1"/>
</dbReference>
<evidence type="ECO:0000313" key="14">
    <source>
        <dbReference type="Proteomes" id="UP001303046"/>
    </source>
</evidence>
<organism evidence="13 14">
    <name type="scientific">Necator americanus</name>
    <name type="common">Human hookworm</name>
    <dbReference type="NCBI Taxonomy" id="51031"/>
    <lineage>
        <taxon>Eukaryota</taxon>
        <taxon>Metazoa</taxon>
        <taxon>Ecdysozoa</taxon>
        <taxon>Nematoda</taxon>
        <taxon>Chromadorea</taxon>
        <taxon>Rhabditida</taxon>
        <taxon>Rhabditina</taxon>
        <taxon>Rhabditomorpha</taxon>
        <taxon>Strongyloidea</taxon>
        <taxon>Ancylostomatidae</taxon>
        <taxon>Bunostominae</taxon>
        <taxon>Necator</taxon>
    </lineage>
</organism>
<dbReference type="EMBL" id="JAVFWL010000002">
    <property type="protein sequence ID" value="KAK6734848.1"/>
    <property type="molecule type" value="Genomic_DNA"/>
</dbReference>
<name>A0ABR1C8L3_NECAM</name>
<evidence type="ECO:0000256" key="9">
    <source>
        <dbReference type="ARBA" id="ARBA00023211"/>
    </source>
</evidence>
<dbReference type="PROSITE" id="PS51959">
    <property type="entry name" value="ENDOU"/>
    <property type="match status" value="1"/>
</dbReference>
<keyword evidence="9 11" id="KW-0464">Manganese</keyword>
<accession>A0ABR1C8L3</accession>
<dbReference type="PANTHER" id="PTHR12439:SF11">
    <property type="entry name" value="URIDYLATE-SPECIFIC ENDORIBONUCLEASE"/>
    <property type="match status" value="1"/>
</dbReference>
<comment type="similarity">
    <text evidence="2 11">Belongs to the ENDOU family.</text>
</comment>
<evidence type="ECO:0000313" key="13">
    <source>
        <dbReference type="EMBL" id="KAK6734848.1"/>
    </source>
</evidence>
<keyword evidence="5 11" id="KW-0479">Metal-binding</keyword>
<evidence type="ECO:0000256" key="7">
    <source>
        <dbReference type="ARBA" id="ARBA00022801"/>
    </source>
</evidence>
<feature type="signal peptide" evidence="11">
    <location>
        <begin position="1"/>
        <end position="16"/>
    </location>
</feature>
<keyword evidence="14" id="KW-1185">Reference proteome</keyword>
<evidence type="ECO:0000256" key="3">
    <source>
        <dbReference type="ARBA" id="ARBA00011245"/>
    </source>
</evidence>
<dbReference type="InterPro" id="IPR018998">
    <property type="entry name" value="EndoU_C"/>
</dbReference>
<comment type="subunit">
    <text evidence="3 11">Monomer.</text>
</comment>
<keyword evidence="6 11" id="KW-0255">Endonuclease</keyword>
<keyword evidence="7 11" id="KW-0378">Hydrolase</keyword>